<sequence>MVAGSVLFLTGVFRLFWKSKQMVYVPTGSAVKEKSVYFDLKHLDALKDGLDKKDFSSLKALKSETSGNLRMDVLVSADHQFSVVQLFQFVPYNYTPITGLYHYKEQEASAFGTFLVSATTH</sequence>
<evidence type="ECO:0000313" key="2">
    <source>
        <dbReference type="Proteomes" id="UP000027601"/>
    </source>
</evidence>
<protein>
    <submittedName>
        <fullName evidence="1">Uncharacterized protein</fullName>
    </submittedName>
</protein>
<dbReference type="EMBL" id="BAJS01000002">
    <property type="protein sequence ID" value="GAK35522.1"/>
    <property type="molecule type" value="Genomic_DNA"/>
</dbReference>
<keyword evidence="2" id="KW-1185">Reference proteome</keyword>
<name>A0A069CZA9_9BACE</name>
<dbReference type="eggNOG" id="ENOG50335ET">
    <property type="taxonomic scope" value="Bacteria"/>
</dbReference>
<evidence type="ECO:0000313" key="1">
    <source>
        <dbReference type="EMBL" id="GAK35522.1"/>
    </source>
</evidence>
<reference evidence="1 2" key="1">
    <citation type="journal article" date="2015" name="Microbes Environ.">
        <title>Distribution and evolution of nitrogen fixation genes in the phylum bacteroidetes.</title>
        <authorList>
            <person name="Inoue J."/>
            <person name="Oshima K."/>
            <person name="Suda W."/>
            <person name="Sakamoto M."/>
            <person name="Iino T."/>
            <person name="Noda S."/>
            <person name="Hongoh Y."/>
            <person name="Hattori M."/>
            <person name="Ohkuma M."/>
        </authorList>
    </citation>
    <scope>NUCLEOTIDE SEQUENCE [LARGE SCALE GENOMIC DNA]</scope>
    <source>
        <strain evidence="1 2">JCM 15093</strain>
    </source>
</reference>
<dbReference type="Proteomes" id="UP000027601">
    <property type="component" value="Unassembled WGS sequence"/>
</dbReference>
<comment type="caution">
    <text evidence="1">The sequence shown here is derived from an EMBL/GenBank/DDBJ whole genome shotgun (WGS) entry which is preliminary data.</text>
</comment>
<proteinExistence type="predicted"/>
<organism evidence="1 2">
    <name type="scientific">Bacteroides graminisolvens DSM 19988 = JCM 15093</name>
    <dbReference type="NCBI Taxonomy" id="1121097"/>
    <lineage>
        <taxon>Bacteria</taxon>
        <taxon>Pseudomonadati</taxon>
        <taxon>Bacteroidota</taxon>
        <taxon>Bacteroidia</taxon>
        <taxon>Bacteroidales</taxon>
        <taxon>Bacteroidaceae</taxon>
        <taxon>Bacteroides</taxon>
    </lineage>
</organism>
<gene>
    <name evidence="1" type="ORF">JCM15093_618</name>
</gene>
<accession>A0A069CZA9</accession>
<dbReference type="AlphaFoldDB" id="A0A069CZA9"/>